<accession>A0A3B0Z123</accession>
<dbReference type="Gene3D" id="3.90.550.10">
    <property type="entry name" value="Spore Coat Polysaccharide Biosynthesis Protein SpsA, Chain A"/>
    <property type="match status" value="1"/>
</dbReference>
<name>A0A3B0Z123_9ZZZZ</name>
<protein>
    <submittedName>
        <fullName evidence="1">Uncharacterized protein</fullName>
    </submittedName>
</protein>
<organism evidence="1">
    <name type="scientific">hydrothermal vent metagenome</name>
    <dbReference type="NCBI Taxonomy" id="652676"/>
    <lineage>
        <taxon>unclassified sequences</taxon>
        <taxon>metagenomes</taxon>
        <taxon>ecological metagenomes</taxon>
    </lineage>
</organism>
<dbReference type="EMBL" id="UOFK01000063">
    <property type="protein sequence ID" value="VAW74974.1"/>
    <property type="molecule type" value="Genomic_DNA"/>
</dbReference>
<evidence type="ECO:0000313" key="1">
    <source>
        <dbReference type="EMBL" id="VAW74974.1"/>
    </source>
</evidence>
<proteinExistence type="predicted"/>
<dbReference type="InterPro" id="IPR029044">
    <property type="entry name" value="Nucleotide-diphossugar_trans"/>
</dbReference>
<dbReference type="AlphaFoldDB" id="A0A3B0Z123"/>
<dbReference type="SUPFAM" id="SSF53448">
    <property type="entry name" value="Nucleotide-diphospho-sugar transferases"/>
    <property type="match status" value="1"/>
</dbReference>
<reference evidence="1" key="1">
    <citation type="submission" date="2018-06" db="EMBL/GenBank/DDBJ databases">
        <authorList>
            <person name="Zhirakovskaya E."/>
        </authorList>
    </citation>
    <scope>NUCLEOTIDE SEQUENCE</scope>
</reference>
<gene>
    <name evidence="1" type="ORF">MNBD_GAMMA13-2086</name>
</gene>
<sequence>MKPCVFIHTNHKQIVGAYVAEHALRRYSKHNDKFEVKFIQLKDYAFFNEHEGCLYLRDGMQRPWLNNDLQSFTPLRFMPPELMGYESRSIIIDPDIFAVSDIWDLLSHDMQGKAIMCRPRTGTKGRFDRCLASSVMLLDNTRLSHWKVEHDFNEMFEGARDYMNWICLKTEPRESISLFENEWNDFDKLTPRTRMLHTTKRKTQPWKTGLPIDYRPREKFPYFPPLALVMKARRKLFGEYAFLGHYKSHPDPNQQNLFFGLLKECIDAGTVTEDMLREQIAQNHVRHDAFEVIDQTPPLVAA</sequence>